<reference evidence="5 6" key="1">
    <citation type="submission" date="2015-10" db="EMBL/GenBank/DDBJ databases">
        <title>Draft genome sequence of Streptomyces yokosukanensis DSM 40224, type strain for the species Streptomyces yokosukanensis.</title>
        <authorList>
            <person name="Ruckert C."/>
            <person name="Winkler A."/>
            <person name="Kalinowski J."/>
            <person name="Kampfer P."/>
            <person name="Glaeser S."/>
        </authorList>
    </citation>
    <scope>NUCLEOTIDE SEQUENCE [LARGE SCALE GENOMIC DNA]</scope>
    <source>
        <strain evidence="5 6">DSM 40224</strain>
    </source>
</reference>
<dbReference type="InterPro" id="IPR023213">
    <property type="entry name" value="CAT-like_dom_sf"/>
</dbReference>
<dbReference type="GO" id="GO:0005737">
    <property type="term" value="C:cytoplasm"/>
    <property type="evidence" value="ECO:0007669"/>
    <property type="project" value="TreeGrafter"/>
</dbReference>
<keyword evidence="6" id="KW-1185">Reference proteome</keyword>
<dbReference type="SUPFAM" id="SSF47336">
    <property type="entry name" value="ACP-like"/>
    <property type="match status" value="1"/>
</dbReference>
<evidence type="ECO:0000256" key="2">
    <source>
        <dbReference type="ARBA" id="ARBA00022450"/>
    </source>
</evidence>
<sequence>MTNAAFARTTLEAIWKEVLGDAYASGTHDMSFFEFGGSSIQLLELSRRIMAAFDVKIPLRQLFEFSTIEQQVSLVEGLRGTGAEEVPPPARGGARPTAHGDRALVPQQAVKLRRLKTSSGGRRVFAALRVDGSFDPHRLFDAFRAVVTSRDALCGTFAWREGEPVWRTLPAQDMRFEAPHVEAVSDEDEALAYLAGQAERELAPWEGQLARLSVARVDETTHYVLMVVSHLAVDGWSLGVLLDQLAQEYSGAAADVADLPSFYDWAEHYNSQIAERGGMAGVVRDWREYLGPPPYQRGTPMPPAVPGAERGCTKAYVRLDAATTQLLRRAAARHDATVFSLLVAALHRQESDGSRHDLQYSTATSVRHELGSEHIAGLLSDARVLVRCVSAPDTPAAAALVETERSRRQALGLLAPPYRTLRAHMGEDVLDESTTPYVALNPAWLSTPRKMGSAIATPAPLTAPEDYPKYVQYWWTDEGEQLVCTLRVPSDRFTPGQADALLRRTVDSTLAFARACDT</sequence>
<dbReference type="SUPFAM" id="SSF52777">
    <property type="entry name" value="CoA-dependent acyltransferases"/>
    <property type="match status" value="2"/>
</dbReference>
<comment type="caution">
    <text evidence="5">The sequence shown here is derived from an EMBL/GenBank/DDBJ whole genome shotgun (WGS) entry which is preliminary data.</text>
</comment>
<dbReference type="PROSITE" id="PS50075">
    <property type="entry name" value="CARRIER"/>
    <property type="match status" value="1"/>
</dbReference>
<dbReference type="Gene3D" id="3.30.559.30">
    <property type="entry name" value="Nonribosomal peptide synthetase, condensation domain"/>
    <property type="match status" value="1"/>
</dbReference>
<organism evidence="5 6">
    <name type="scientific">Streptomyces yokosukanensis</name>
    <dbReference type="NCBI Taxonomy" id="67386"/>
    <lineage>
        <taxon>Bacteria</taxon>
        <taxon>Bacillati</taxon>
        <taxon>Actinomycetota</taxon>
        <taxon>Actinomycetes</taxon>
        <taxon>Kitasatosporales</taxon>
        <taxon>Streptomycetaceae</taxon>
        <taxon>Streptomyces</taxon>
    </lineage>
</organism>
<dbReference type="OrthoDB" id="2472181at2"/>
<keyword evidence="2" id="KW-0596">Phosphopantetheine</keyword>
<evidence type="ECO:0000313" key="6">
    <source>
        <dbReference type="Proteomes" id="UP000053127"/>
    </source>
</evidence>
<dbReference type="Gene3D" id="1.10.1200.10">
    <property type="entry name" value="ACP-like"/>
    <property type="match status" value="1"/>
</dbReference>
<name>A0A117PYF8_9ACTN</name>
<evidence type="ECO:0000313" key="5">
    <source>
        <dbReference type="EMBL" id="KUM98063.1"/>
    </source>
</evidence>
<dbReference type="GO" id="GO:0017000">
    <property type="term" value="P:antibiotic biosynthetic process"/>
    <property type="evidence" value="ECO:0007669"/>
    <property type="project" value="UniProtKB-ARBA"/>
</dbReference>
<dbReference type="InterPro" id="IPR020806">
    <property type="entry name" value="PKS_PP-bd"/>
</dbReference>
<gene>
    <name evidence="5" type="ORF">AQI95_41480</name>
</gene>
<dbReference type="GO" id="GO:0003824">
    <property type="term" value="F:catalytic activity"/>
    <property type="evidence" value="ECO:0007669"/>
    <property type="project" value="InterPro"/>
</dbReference>
<dbReference type="GO" id="GO:0008610">
    <property type="term" value="P:lipid biosynthetic process"/>
    <property type="evidence" value="ECO:0007669"/>
    <property type="project" value="UniProtKB-ARBA"/>
</dbReference>
<proteinExistence type="predicted"/>
<evidence type="ECO:0000256" key="3">
    <source>
        <dbReference type="ARBA" id="ARBA00022553"/>
    </source>
</evidence>
<dbReference type="Pfam" id="PF00550">
    <property type="entry name" value="PP-binding"/>
    <property type="match status" value="1"/>
</dbReference>
<dbReference type="Gene3D" id="3.30.559.10">
    <property type="entry name" value="Chloramphenicol acetyltransferase-like domain"/>
    <property type="match status" value="1"/>
</dbReference>
<accession>A0A117PYF8</accession>
<dbReference type="InterPro" id="IPR006162">
    <property type="entry name" value="Ppantetheine_attach_site"/>
</dbReference>
<dbReference type="GO" id="GO:0031177">
    <property type="term" value="F:phosphopantetheine binding"/>
    <property type="evidence" value="ECO:0007669"/>
    <property type="project" value="InterPro"/>
</dbReference>
<dbReference type="EMBL" id="LMWN01000079">
    <property type="protein sequence ID" value="KUM98063.1"/>
    <property type="molecule type" value="Genomic_DNA"/>
</dbReference>
<dbReference type="GO" id="GO:0044550">
    <property type="term" value="P:secondary metabolite biosynthetic process"/>
    <property type="evidence" value="ECO:0007669"/>
    <property type="project" value="TreeGrafter"/>
</dbReference>
<dbReference type="RefSeq" id="WP_067136330.1">
    <property type="nucleotide sequence ID" value="NZ_KQ948236.1"/>
</dbReference>
<dbReference type="Pfam" id="PF00668">
    <property type="entry name" value="Condensation"/>
    <property type="match status" value="1"/>
</dbReference>
<dbReference type="SMART" id="SM00823">
    <property type="entry name" value="PKS_PP"/>
    <property type="match status" value="1"/>
</dbReference>
<keyword evidence="3" id="KW-0597">Phosphoprotein</keyword>
<dbReference type="STRING" id="67386.AQI95_41480"/>
<dbReference type="InterPro" id="IPR009081">
    <property type="entry name" value="PP-bd_ACP"/>
</dbReference>
<dbReference type="GO" id="GO:0043041">
    <property type="term" value="P:amino acid activation for nonribosomal peptide biosynthetic process"/>
    <property type="evidence" value="ECO:0007669"/>
    <property type="project" value="TreeGrafter"/>
</dbReference>
<dbReference type="AlphaFoldDB" id="A0A117PYF8"/>
<dbReference type="Proteomes" id="UP000053127">
    <property type="component" value="Unassembled WGS sequence"/>
</dbReference>
<evidence type="ECO:0000256" key="1">
    <source>
        <dbReference type="ARBA" id="ARBA00001957"/>
    </source>
</evidence>
<protein>
    <recommendedName>
        <fullName evidence="4">Carrier domain-containing protein</fullName>
    </recommendedName>
</protein>
<evidence type="ECO:0000259" key="4">
    <source>
        <dbReference type="PROSITE" id="PS50075"/>
    </source>
</evidence>
<dbReference type="PROSITE" id="PS00012">
    <property type="entry name" value="PHOSPHOPANTETHEINE"/>
    <property type="match status" value="1"/>
</dbReference>
<dbReference type="PANTHER" id="PTHR45527">
    <property type="entry name" value="NONRIBOSOMAL PEPTIDE SYNTHETASE"/>
    <property type="match status" value="1"/>
</dbReference>
<feature type="domain" description="Carrier" evidence="4">
    <location>
        <begin position="2"/>
        <end position="79"/>
    </location>
</feature>
<dbReference type="InterPro" id="IPR036736">
    <property type="entry name" value="ACP-like_sf"/>
</dbReference>
<comment type="cofactor">
    <cofactor evidence="1">
        <name>pantetheine 4'-phosphate</name>
        <dbReference type="ChEBI" id="CHEBI:47942"/>
    </cofactor>
</comment>
<dbReference type="PANTHER" id="PTHR45527:SF1">
    <property type="entry name" value="FATTY ACID SYNTHASE"/>
    <property type="match status" value="1"/>
</dbReference>
<dbReference type="InterPro" id="IPR001242">
    <property type="entry name" value="Condensation_dom"/>
</dbReference>